<feature type="compositionally biased region" description="Polar residues" evidence="1">
    <location>
        <begin position="406"/>
        <end position="417"/>
    </location>
</feature>
<dbReference type="RefSeq" id="WP_182415301.1">
    <property type="nucleotide sequence ID" value="NZ_CP055153.1"/>
</dbReference>
<sequence length="455" mass="49219">MSNHELQQHLDRLQLQEYARQELSGTNKAQAFINIVAKASDIINSRPITESASTEPISEPFSEMVELIEQVLIGESMFNDEGRSEGPYFVGLNSNYNGSSGFKPELRDDYFQVQHAAAGLIIGFKGGIGGEVLARALEAEPQDDALYSATAAVGQWLVAKSVDQADVPFQTPLFYDRGEALNIVPLLLLESICDNSCKLPSAEDLQIHTDDSNSDTVPDTSTQMSPPDFNERIGEDPFSNALYPFLGNAHDAAVSDSGYPTSQPTEGVNPAEALDQELYPTSQPAEGVNPAEALDQELYPTSQPTEGVNPAEALDQELYPTSQPAEGVNPAEALDQELYPTSQPAEGVNPAEALDQELYPTSQPESSVGSVSDSNEVGRMDYLDEVEEASEVGAMDYLDDFPTSPPESSIDQVSDSNEVGGMDYLDEVEVVNFGIELPSSPPGSVNFQQEVDYEQ</sequence>
<evidence type="ECO:0000256" key="1">
    <source>
        <dbReference type="SAM" id="MobiDB-lite"/>
    </source>
</evidence>
<keyword evidence="3" id="KW-1185">Reference proteome</keyword>
<accession>A0A7L7L5R6</accession>
<dbReference type="AlphaFoldDB" id="A0A7L7L5R6"/>
<dbReference type="EMBL" id="CP055153">
    <property type="protein sequence ID" value="QMU28113.1"/>
    <property type="molecule type" value="Genomic_DNA"/>
</dbReference>
<dbReference type="Proteomes" id="UP000514509">
    <property type="component" value="Chromosome"/>
</dbReference>
<organism evidence="2 3">
    <name type="scientific">Adhaeribacter radiodurans</name>
    <dbReference type="NCBI Taxonomy" id="2745197"/>
    <lineage>
        <taxon>Bacteria</taxon>
        <taxon>Pseudomonadati</taxon>
        <taxon>Bacteroidota</taxon>
        <taxon>Cytophagia</taxon>
        <taxon>Cytophagales</taxon>
        <taxon>Hymenobacteraceae</taxon>
        <taxon>Adhaeribacter</taxon>
    </lineage>
</organism>
<gene>
    <name evidence="2" type="ORF">HUW48_08665</name>
</gene>
<evidence type="ECO:0000313" key="2">
    <source>
        <dbReference type="EMBL" id="QMU28113.1"/>
    </source>
</evidence>
<name>A0A7L7L5R6_9BACT</name>
<evidence type="ECO:0000313" key="3">
    <source>
        <dbReference type="Proteomes" id="UP000514509"/>
    </source>
</evidence>
<protein>
    <submittedName>
        <fullName evidence="2">Uncharacterized protein</fullName>
    </submittedName>
</protein>
<dbReference type="KEGG" id="add:HUW48_08665"/>
<reference evidence="2 3" key="1">
    <citation type="submission" date="2020-08" db="EMBL/GenBank/DDBJ databases">
        <title>Adhaeribacter dokdonensis sp. nov., isolated from the rhizosphere of Elymus tsukushiensis, a plant native to the Dokdo Islands, Republic of Korea.</title>
        <authorList>
            <person name="Ghim S.Y."/>
        </authorList>
    </citation>
    <scope>NUCLEOTIDE SEQUENCE [LARGE SCALE GENOMIC DNA]</scope>
    <source>
        <strain evidence="2 3">KUDC8001</strain>
    </source>
</reference>
<proteinExistence type="predicted"/>
<feature type="region of interest" description="Disordered" evidence="1">
    <location>
        <begin position="397"/>
        <end position="420"/>
    </location>
</feature>